<name>A0A1H6XZQ2_9EURY</name>
<organism evidence="2 3">
    <name type="scientific">Halohasta litchfieldiae</name>
    <dbReference type="NCBI Taxonomy" id="1073996"/>
    <lineage>
        <taxon>Archaea</taxon>
        <taxon>Methanobacteriati</taxon>
        <taxon>Methanobacteriota</taxon>
        <taxon>Stenosarchaea group</taxon>
        <taxon>Halobacteria</taxon>
        <taxon>Halobacteriales</taxon>
        <taxon>Haloferacaceae</taxon>
        <taxon>Halohasta</taxon>
    </lineage>
</organism>
<accession>A0A2H4Q1A3</accession>
<sequence length="155" mass="15955">MSLRGVAVIVALVVFVSAAGGGVYTVGLFSDSSTVDGQFSTVEAFSMIEPTGSIPNSTTGSLSNSTLVAGNETMVSPGDNETVSNETLSDTISTNETASEPNRSDKTVSDEMADTDAMNNGTAEPDAVEEPATETGTETATEEPTTPTHSRLRLL</sequence>
<dbReference type="GeneID" id="35002124"/>
<dbReference type="RefSeq" id="WP_089673884.1">
    <property type="nucleotide sequence ID" value="NZ_CP024845.1"/>
</dbReference>
<evidence type="ECO:0000313" key="2">
    <source>
        <dbReference type="EMBL" id="SEJ34501.1"/>
    </source>
</evidence>
<protein>
    <recommendedName>
        <fullName evidence="4">SipW-cognate class signal peptide</fullName>
    </recommendedName>
</protein>
<feature type="compositionally biased region" description="Low complexity" evidence="1">
    <location>
        <begin position="133"/>
        <end position="148"/>
    </location>
</feature>
<dbReference type="EMBL" id="FNYR01000052">
    <property type="protein sequence ID" value="SEJ34501.1"/>
    <property type="molecule type" value="Genomic_DNA"/>
</dbReference>
<dbReference type="Proteomes" id="UP000198888">
    <property type="component" value="Unassembled WGS sequence"/>
</dbReference>
<feature type="region of interest" description="Disordered" evidence="1">
    <location>
        <begin position="70"/>
        <end position="155"/>
    </location>
</feature>
<dbReference type="STRING" id="1073996.SAMN05444271_15210"/>
<accession>A0A1H6XZQ2</accession>
<keyword evidence="3" id="KW-1185">Reference proteome</keyword>
<dbReference type="AlphaFoldDB" id="A0A1H6XZQ2"/>
<dbReference type="KEGG" id="hae:halTADL_1314"/>
<reference evidence="2 3" key="1">
    <citation type="submission" date="2016-10" db="EMBL/GenBank/DDBJ databases">
        <authorList>
            <person name="de Groot N.N."/>
        </authorList>
    </citation>
    <scope>NUCLEOTIDE SEQUENCE [LARGE SCALE GENOMIC DNA]</scope>
    <source>
        <strain evidence="2 3">DSM 22187</strain>
    </source>
</reference>
<evidence type="ECO:0000256" key="1">
    <source>
        <dbReference type="SAM" id="MobiDB-lite"/>
    </source>
</evidence>
<proteinExistence type="predicted"/>
<gene>
    <name evidence="2" type="ORF">SAMN05444271_15210</name>
</gene>
<evidence type="ECO:0000313" key="3">
    <source>
        <dbReference type="Proteomes" id="UP000198888"/>
    </source>
</evidence>
<feature type="compositionally biased region" description="Polar residues" evidence="1">
    <location>
        <begin position="79"/>
        <end position="101"/>
    </location>
</feature>
<evidence type="ECO:0008006" key="4">
    <source>
        <dbReference type="Google" id="ProtNLM"/>
    </source>
</evidence>